<dbReference type="InterPro" id="IPR051532">
    <property type="entry name" value="Ester_Hydrolysis_Enzymes"/>
</dbReference>
<dbReference type="SUPFAM" id="SSF52266">
    <property type="entry name" value="SGNH hydrolase"/>
    <property type="match status" value="2"/>
</dbReference>
<reference evidence="2" key="1">
    <citation type="submission" date="2022-06" db="EMBL/GenBank/DDBJ databases">
        <title>Genome public.</title>
        <authorList>
            <person name="Sun Q."/>
        </authorList>
    </citation>
    <scope>NUCLEOTIDE SEQUENCE</scope>
    <source>
        <strain evidence="2">CWNU-1</strain>
    </source>
</reference>
<dbReference type="SUPFAM" id="SSF56219">
    <property type="entry name" value="DNase I-like"/>
    <property type="match status" value="1"/>
</dbReference>
<gene>
    <name evidence="2" type="ORF">NBG84_21070</name>
</gene>
<organism evidence="2 3">
    <name type="scientific">Streptomyces albipurpureus</name>
    <dbReference type="NCBI Taxonomy" id="2897419"/>
    <lineage>
        <taxon>Bacteria</taxon>
        <taxon>Bacillati</taxon>
        <taxon>Actinomycetota</taxon>
        <taxon>Actinomycetes</taxon>
        <taxon>Kitasatosporales</taxon>
        <taxon>Streptomycetaceae</taxon>
        <taxon>Streptomyces</taxon>
    </lineage>
</organism>
<dbReference type="InterPro" id="IPR013830">
    <property type="entry name" value="SGNH_hydro"/>
</dbReference>
<dbReference type="EMBL" id="JAMQAW010000025">
    <property type="protein sequence ID" value="MCM2390760.1"/>
    <property type="molecule type" value="Genomic_DNA"/>
</dbReference>
<evidence type="ECO:0000259" key="1">
    <source>
        <dbReference type="Pfam" id="PF13472"/>
    </source>
</evidence>
<dbReference type="Gene3D" id="3.60.10.10">
    <property type="entry name" value="Endonuclease/exonuclease/phosphatase"/>
    <property type="match status" value="1"/>
</dbReference>
<name>A0ABT0UT33_9ACTN</name>
<feature type="non-terminal residue" evidence="2">
    <location>
        <position position="1125"/>
    </location>
</feature>
<protein>
    <submittedName>
        <fullName evidence="2">GDSL-type esterase/lipase family protein</fullName>
    </submittedName>
</protein>
<dbReference type="PANTHER" id="PTHR30383">
    <property type="entry name" value="THIOESTERASE 1/PROTEASE 1/LYSOPHOSPHOLIPASE L1"/>
    <property type="match status" value="1"/>
</dbReference>
<dbReference type="Gene3D" id="3.40.50.1110">
    <property type="entry name" value="SGNH hydrolase"/>
    <property type="match status" value="2"/>
</dbReference>
<keyword evidence="3" id="KW-1185">Reference proteome</keyword>
<evidence type="ECO:0000313" key="2">
    <source>
        <dbReference type="EMBL" id="MCM2390760.1"/>
    </source>
</evidence>
<accession>A0ABT0UT33</accession>
<comment type="caution">
    <text evidence="2">The sequence shown here is derived from an EMBL/GenBank/DDBJ whole genome shotgun (WGS) entry which is preliminary data.</text>
</comment>
<sequence>MRRPSARTTGRLSARRAPLRLPLTQVICLSLLVGLLQALFLPATPAVAAVSDHAVGTWNTHAKGANLDAAHAIVTRRNLALMALQEVRDSALPGTPGTPITVNRINPHSPPGANPVTSTVDQSAWTVNGTTLHLYRIKHNYPDSEYRQSSNRSIAVISRRQLAAGDLRVVVPRKDRKNKLPFLALGVKYVDAWFYSIHATTQAPRGDNNADLLVEDISMAQESATDPHKNNWAALGDFNRLAAGKPGTSANEKPLKDNLVLDPGEKIINSGRATYASKRGAVTSSAELDYMFARGAANAYRATRVIQGGSDHRPVVFSTATVNPGACTVPPAPAVASGAQADIDPCPMPAVRAEAIVSMGDSFISGEGGRWAGNGNTPDAGAWGTDRRANCPPGEDCVYGNTAVDPPGNGCHRSDIAEITGSDVDDIPREQRFNLACSGATTDHVIDQGFKGEAPQVNRLGELARDNDVNLIVLSIGGNDLDFSGIIKDCALKYLNPVPSTCEASREPGFAAALDTVRGKVTAALEKIRATMRAQGRGPESYRLVLQSYPNPIAPASENRYAQGPLYTRYAQGGCPFRDSDSNWAAHSVVPRISSMLRTAAGLAKATFLDLQQTFAGHELCSVSAAQSTGNAGVTRDRAEWVRWVPYLTEFGNGPHQQGHQQEAIHPNAYGQEVLSDCLTQLASSMASFPRSAYSCILSVGTPRVISQPGDREGFVRVRNMKTNEVLDANDGSADAWAVTAPQDDTKESQRWLMRNMPEIPGDAAGMSFQAQHNKRYLTSDSSRWAFLGDQPRGWTLSGVGFSENEGTLVTDLPDPTGARIVSCLIQDPAEGIIGRKWVSRRLCDETDLQQIWRIERIEAPEPHYPLPELAVMPLGDSITVGVGHSSCPTTADRPNCQGYRVGLRDKLGADAAKVNFVGSRTNGGQKHEGYSGWTVEQISRDVENWMVAAQPNVVTLHIGSNNVEHNVDRANAPAKVGKLLDKIFGAAPAMTVVIAPIVPNSKTKDGQPMQPLVDAFNTALRGEVAAQKLKNRKVELADFSAIGNSDLADGLHPNSSGYAKMADAFYAGIKRAAAANWITETVPVTPPPPVSGARGDYDVDLDGDGKAEYLVLGPNGSVDAYKYT</sequence>
<dbReference type="RefSeq" id="WP_250921085.1">
    <property type="nucleotide sequence ID" value="NZ_JAMQAW010000025.1"/>
</dbReference>
<feature type="domain" description="SGNH hydrolase-type esterase" evidence="1">
    <location>
        <begin position="875"/>
        <end position="1060"/>
    </location>
</feature>
<dbReference type="PANTHER" id="PTHR30383:SF5">
    <property type="entry name" value="SGNH HYDROLASE-TYPE ESTERASE DOMAIN-CONTAINING PROTEIN"/>
    <property type="match status" value="1"/>
</dbReference>
<dbReference type="Proteomes" id="UP001431429">
    <property type="component" value="Unassembled WGS sequence"/>
</dbReference>
<feature type="domain" description="SGNH hydrolase-type esterase" evidence="1">
    <location>
        <begin position="429"/>
        <end position="673"/>
    </location>
</feature>
<proteinExistence type="predicted"/>
<dbReference type="CDD" id="cd01833">
    <property type="entry name" value="XynB_like"/>
    <property type="match status" value="1"/>
</dbReference>
<evidence type="ECO:0000313" key="3">
    <source>
        <dbReference type="Proteomes" id="UP001431429"/>
    </source>
</evidence>
<dbReference type="Pfam" id="PF13472">
    <property type="entry name" value="Lipase_GDSL_2"/>
    <property type="match status" value="2"/>
</dbReference>
<dbReference type="InterPro" id="IPR036691">
    <property type="entry name" value="Endo/exonu/phosph_ase_sf"/>
</dbReference>
<dbReference type="InterPro" id="IPR036514">
    <property type="entry name" value="SGNH_hydro_sf"/>
</dbReference>